<feature type="region of interest" description="Disordered" evidence="7">
    <location>
        <begin position="190"/>
        <end position="211"/>
    </location>
</feature>
<dbReference type="eggNOG" id="KOG1663">
    <property type="taxonomic scope" value="Eukaryota"/>
</dbReference>
<evidence type="ECO:0000256" key="2">
    <source>
        <dbReference type="ARBA" id="ARBA00022603"/>
    </source>
</evidence>
<dbReference type="PANTHER" id="PTHR43836:SF2">
    <property type="entry name" value="CATECHOL O-METHYLTRANSFERASE 1-RELATED"/>
    <property type="match status" value="1"/>
</dbReference>
<dbReference type="PANTHER" id="PTHR43836">
    <property type="entry name" value="CATECHOL O-METHYLTRANSFERASE 1-RELATED"/>
    <property type="match status" value="1"/>
</dbReference>
<dbReference type="GO" id="GO:0006584">
    <property type="term" value="P:catecholamine metabolic process"/>
    <property type="evidence" value="ECO:0007669"/>
    <property type="project" value="UniProtKB-KW"/>
</dbReference>
<dbReference type="EC" id="2.1.1.6" evidence="1"/>
<dbReference type="Gene3D" id="3.40.50.150">
    <property type="entry name" value="Vaccinia Virus protein VP39"/>
    <property type="match status" value="1"/>
</dbReference>
<dbReference type="GeneID" id="19323561"/>
<keyword evidence="9" id="KW-1185">Reference proteome</keyword>
<evidence type="ECO:0000256" key="7">
    <source>
        <dbReference type="SAM" id="MobiDB-lite"/>
    </source>
</evidence>
<evidence type="ECO:0000256" key="6">
    <source>
        <dbReference type="ARBA" id="ARBA00023453"/>
    </source>
</evidence>
<dbReference type="HOGENOM" id="CLU_050461_0_0_1"/>
<dbReference type="Proteomes" id="UP000014074">
    <property type="component" value="Unassembled WGS sequence"/>
</dbReference>
<proteinExistence type="inferred from homology"/>
<accession>R8BPI8</accession>
<comment type="similarity">
    <text evidence="6">Belongs to the class I-like SAM-binding methyltransferase superfamily. Cation-dependent O-methyltransferase family.</text>
</comment>
<evidence type="ECO:0000256" key="3">
    <source>
        <dbReference type="ARBA" id="ARBA00022679"/>
    </source>
</evidence>
<keyword evidence="2 8" id="KW-0489">Methyltransferase</keyword>
<dbReference type="GO" id="GO:0008171">
    <property type="term" value="F:O-methyltransferase activity"/>
    <property type="evidence" value="ECO:0007669"/>
    <property type="project" value="InterPro"/>
</dbReference>
<dbReference type="KEGG" id="tmn:UCRPA7_3233"/>
<evidence type="ECO:0000313" key="8">
    <source>
        <dbReference type="EMBL" id="EOO01298.1"/>
    </source>
</evidence>
<dbReference type="EMBL" id="KB933036">
    <property type="protein sequence ID" value="EOO01298.1"/>
    <property type="molecule type" value="Genomic_DNA"/>
</dbReference>
<dbReference type="GO" id="GO:0032259">
    <property type="term" value="P:methylation"/>
    <property type="evidence" value="ECO:0007669"/>
    <property type="project" value="UniProtKB-KW"/>
</dbReference>
<evidence type="ECO:0000256" key="1">
    <source>
        <dbReference type="ARBA" id="ARBA00012880"/>
    </source>
</evidence>
<evidence type="ECO:0000313" key="9">
    <source>
        <dbReference type="Proteomes" id="UP000014074"/>
    </source>
</evidence>
<dbReference type="PROSITE" id="PS51682">
    <property type="entry name" value="SAM_OMT_I"/>
    <property type="match status" value="1"/>
</dbReference>
<dbReference type="Pfam" id="PF01596">
    <property type="entry name" value="Methyltransf_3"/>
    <property type="match status" value="1"/>
</dbReference>
<organism evidence="8 9">
    <name type="scientific">Phaeoacremonium minimum (strain UCR-PA7)</name>
    <name type="common">Esca disease fungus</name>
    <name type="synonym">Togninia minima</name>
    <dbReference type="NCBI Taxonomy" id="1286976"/>
    <lineage>
        <taxon>Eukaryota</taxon>
        <taxon>Fungi</taxon>
        <taxon>Dikarya</taxon>
        <taxon>Ascomycota</taxon>
        <taxon>Pezizomycotina</taxon>
        <taxon>Sordariomycetes</taxon>
        <taxon>Sordariomycetidae</taxon>
        <taxon>Togniniales</taxon>
        <taxon>Togniniaceae</taxon>
        <taxon>Phaeoacremonium</taxon>
    </lineage>
</organism>
<dbReference type="SUPFAM" id="SSF53335">
    <property type="entry name" value="S-adenosyl-L-methionine-dependent methyltransferases"/>
    <property type="match status" value="1"/>
</dbReference>
<dbReference type="RefSeq" id="XP_007914023.1">
    <property type="nucleotide sequence ID" value="XM_007915832.1"/>
</dbReference>
<dbReference type="AlphaFoldDB" id="R8BPI8"/>
<keyword evidence="4" id="KW-0949">S-adenosyl-L-methionine</keyword>
<gene>
    <name evidence="8" type="ORF">UCRPA7_3233</name>
</gene>
<keyword evidence="3 8" id="KW-0808">Transferase</keyword>
<reference evidence="9" key="1">
    <citation type="journal article" date="2013" name="Genome Announc.">
        <title>Draft genome sequence of the ascomycete Phaeoacremonium aleophilum strain UCR-PA7, a causal agent of the esca disease complex in grapevines.</title>
        <authorList>
            <person name="Blanco-Ulate B."/>
            <person name="Rolshausen P."/>
            <person name="Cantu D."/>
        </authorList>
    </citation>
    <scope>NUCLEOTIDE SEQUENCE [LARGE SCALE GENOMIC DNA]</scope>
    <source>
        <strain evidence="9">UCR-PA7</strain>
    </source>
</reference>
<evidence type="ECO:0000256" key="5">
    <source>
        <dbReference type="ARBA" id="ARBA00022939"/>
    </source>
</evidence>
<dbReference type="OrthoDB" id="186626at2759"/>
<dbReference type="InterPro" id="IPR002935">
    <property type="entry name" value="SAM_O-MeTrfase"/>
</dbReference>
<dbReference type="InterPro" id="IPR029063">
    <property type="entry name" value="SAM-dependent_MTases_sf"/>
</dbReference>
<evidence type="ECO:0000256" key="4">
    <source>
        <dbReference type="ARBA" id="ARBA00022691"/>
    </source>
</evidence>
<protein>
    <recommendedName>
        <fullName evidence="1">catechol O-methyltransferase</fullName>
        <ecNumber evidence="1">2.1.1.6</ecNumber>
    </recommendedName>
</protein>
<sequence>MRGNPEKVLAAIDEFGETKKYLMNVGKFKAKIIIDLIAKVKPKVMVELGGYVGYSAIAFGAGLRASGGEQYLSLEMNPEFGAVIDSLVDLAGLRDIVKVEVGKSSASLRRLFSKGHLKRIDLLFLDHYKPAYTPDLKLCEELDLVGAGSVIAADNVVKPGNPPYLKYVRSTIDEKRRSTQAFSKMVKNDFDNNHENVPEGDQDANSRDDLINGNPNLIYESKFVEGWEPSGVAWKSLDVVLNKIRTSDECLELVTHSY</sequence>
<name>R8BPI8_PHAM7</name>
<keyword evidence="5" id="KW-0128">Catecholamine metabolism</keyword>